<dbReference type="FunFam" id="4.10.1000.10:FF:000035">
    <property type="entry name" value="CCCH zinc finger protein, variant"/>
    <property type="match status" value="1"/>
</dbReference>
<dbReference type="GO" id="GO:0008270">
    <property type="term" value="F:zinc ion binding"/>
    <property type="evidence" value="ECO:0007669"/>
    <property type="project" value="UniProtKB-KW"/>
</dbReference>
<keyword evidence="4 5" id="KW-0862">Zinc</keyword>
<name>A0A0D2X2L0_CAPO3</name>
<evidence type="ECO:0000259" key="7">
    <source>
        <dbReference type="PROSITE" id="PS50103"/>
    </source>
</evidence>
<feature type="domain" description="C3H1-type" evidence="7">
    <location>
        <begin position="451"/>
        <end position="477"/>
    </location>
</feature>
<feature type="region of interest" description="Disordered" evidence="6">
    <location>
        <begin position="603"/>
        <end position="699"/>
    </location>
</feature>
<dbReference type="Gene3D" id="4.10.1000.10">
    <property type="entry name" value="Zinc finger, CCCH-type"/>
    <property type="match status" value="2"/>
</dbReference>
<feature type="domain" description="C3H1-type" evidence="7">
    <location>
        <begin position="395"/>
        <end position="423"/>
    </location>
</feature>
<dbReference type="PANTHER" id="PTHR46156:SF1">
    <property type="entry name" value="ZINC FINGER CCCH DOMAIN-CONTAINING PROTEIN 3"/>
    <property type="match status" value="1"/>
</dbReference>
<feature type="region of interest" description="Disordered" evidence="6">
    <location>
        <begin position="360"/>
        <end position="396"/>
    </location>
</feature>
<feature type="compositionally biased region" description="Low complexity" evidence="6">
    <location>
        <begin position="159"/>
        <end position="181"/>
    </location>
</feature>
<dbReference type="eggNOG" id="KOG1492">
    <property type="taxonomic scope" value="Eukaryota"/>
</dbReference>
<sequence length="751" mass="80459">MAEDQQHRLLKEIAAAKDLIDQHKRATQHLQQRWRVASRDEPAPRPVAPTAQSQAQAGTSKSIPSRPVDWAAGAPRPRSNVWVAPTPSAQAAAAAAAAATTQSTQFTQGTSMTGKAPLRTSASLSRINPSQVQGNSWHSTQGMQPPTRTNQWKNPAVPSSSSHAATQSATTSQTQSSSLSSMPGGQTSPPPPHGLPIATPAQPASQPARATTNFTSKPTANDPNAPRSNQWIRSSTGQAPTKQPDAAPATAVSRMSNVYINPTIAASNPPGATAHQPRPARPPSVQSTISLKSAPYARGTRTKGLARGRSFRSQNAAALPAEEKVTILGIPYLKTNRGGSSRRAKPGNMTLVRDMAVMKRATSTSNDPGHSTRTASTRSGPRARQSSRSHLHGSQPPKENCTYFMKYGKCQRGLACPFVHDKATVAICKPFLHGTCPATDGSCLLSHRLSRAKMPVCSFFLQGRCSNDACPYSHVNVAPDAPVCENFVKGHCPDGELCKKKHTFVCEDFRRTGACPRGTKCNLQHRTAKRRAQPKHETGANDNEEAPTTNHPTTTTSATTETEAEPGSESESDSDVEDESYVDDERLKDAEDYLQLEIDSGHGFSAAQDDDLEADGSSSEFYDETSDGDAPSSDGDSDFDDDDAEVDEEEYEEEQNEEEGASDKGADDDLGRVDNPAAATSIAILSSHGPPDLPRLSEKRALVAQPEIIRLHSDLESTSSSDTAAVKRSRWESSTLSADAIRPRFLQAKKQ</sequence>
<feature type="zinc finger region" description="C3H1-type" evidence="5">
    <location>
        <begin position="451"/>
        <end position="477"/>
    </location>
</feature>
<accession>A0A0D2X2L0</accession>
<feature type="compositionally biased region" description="Acidic residues" evidence="6">
    <location>
        <begin position="635"/>
        <end position="660"/>
    </location>
</feature>
<feature type="compositionally biased region" description="Polar residues" evidence="6">
    <location>
        <begin position="202"/>
        <end position="241"/>
    </location>
</feature>
<feature type="compositionally biased region" description="Basic and acidic residues" evidence="6">
    <location>
        <begin position="661"/>
        <end position="672"/>
    </location>
</feature>
<dbReference type="InterPro" id="IPR000571">
    <property type="entry name" value="Znf_CCCH"/>
</dbReference>
<dbReference type="AlphaFoldDB" id="A0A0D2X2L0"/>
<feature type="compositionally biased region" description="Basic residues" evidence="6">
    <location>
        <begin position="300"/>
        <end position="310"/>
    </location>
</feature>
<evidence type="ECO:0000256" key="3">
    <source>
        <dbReference type="ARBA" id="ARBA00022771"/>
    </source>
</evidence>
<feature type="region of interest" description="Disordered" evidence="6">
    <location>
        <begin position="24"/>
        <end position="82"/>
    </location>
</feature>
<dbReference type="Proteomes" id="UP000008743">
    <property type="component" value="Unassembled WGS sequence"/>
</dbReference>
<protein>
    <submittedName>
        <fullName evidence="8">ZC3H3 protein</fullName>
    </submittedName>
</protein>
<feature type="domain" description="C3H1-type" evidence="7">
    <location>
        <begin position="506"/>
        <end position="528"/>
    </location>
</feature>
<evidence type="ECO:0000256" key="5">
    <source>
        <dbReference type="PROSITE-ProRule" id="PRU00723"/>
    </source>
</evidence>
<keyword evidence="1 5" id="KW-0479">Metal-binding</keyword>
<feature type="region of interest" description="Disordered" evidence="6">
    <location>
        <begin position="714"/>
        <end position="734"/>
    </location>
</feature>
<keyword evidence="9" id="KW-1185">Reference proteome</keyword>
<keyword evidence="3 5" id="KW-0863">Zinc-finger</keyword>
<feature type="region of interest" description="Disordered" evidence="6">
    <location>
        <begin position="262"/>
        <end position="317"/>
    </location>
</feature>
<dbReference type="OrthoDB" id="3247158at2759"/>
<evidence type="ECO:0000313" key="9">
    <source>
        <dbReference type="Proteomes" id="UP000008743"/>
    </source>
</evidence>
<evidence type="ECO:0000256" key="2">
    <source>
        <dbReference type="ARBA" id="ARBA00022737"/>
    </source>
</evidence>
<keyword evidence="2" id="KW-0677">Repeat</keyword>
<feature type="compositionally biased region" description="Polar residues" evidence="6">
    <location>
        <begin position="126"/>
        <end position="153"/>
    </location>
</feature>
<feature type="compositionally biased region" description="Acidic residues" evidence="6">
    <location>
        <begin position="562"/>
        <end position="581"/>
    </location>
</feature>
<dbReference type="EMBL" id="KE346364">
    <property type="protein sequence ID" value="KJE92744.1"/>
    <property type="molecule type" value="Genomic_DNA"/>
</dbReference>
<feature type="region of interest" description="Disordered" evidence="6">
    <location>
        <begin position="526"/>
        <end position="581"/>
    </location>
</feature>
<feature type="zinc finger region" description="C3H1-type" evidence="5">
    <location>
        <begin position="506"/>
        <end position="528"/>
    </location>
</feature>
<evidence type="ECO:0000256" key="6">
    <source>
        <dbReference type="SAM" id="MobiDB-lite"/>
    </source>
</evidence>
<proteinExistence type="predicted"/>
<dbReference type="PhylomeDB" id="A0A0D2X2L0"/>
<dbReference type="InterPro" id="IPR036855">
    <property type="entry name" value="Znf_CCCH_sf"/>
</dbReference>
<gene>
    <name evidence="8" type="ORF">CAOG_003653</name>
</gene>
<dbReference type="FunFam" id="4.10.1000.10:FF:000022">
    <property type="entry name" value="Zinc finger CCCH domain-containing protein 7"/>
    <property type="match status" value="1"/>
</dbReference>
<evidence type="ECO:0000256" key="4">
    <source>
        <dbReference type="ARBA" id="ARBA00022833"/>
    </source>
</evidence>
<feature type="region of interest" description="Disordered" evidence="6">
    <location>
        <begin position="126"/>
        <end position="250"/>
    </location>
</feature>
<dbReference type="SUPFAM" id="SSF90229">
    <property type="entry name" value="CCCH zinc finger"/>
    <property type="match status" value="1"/>
</dbReference>
<dbReference type="InParanoid" id="A0A0D2X2L0"/>
<feature type="zinc finger region" description="C3H1-type" evidence="5">
    <location>
        <begin position="478"/>
        <end position="505"/>
    </location>
</feature>
<organism evidence="8 9">
    <name type="scientific">Capsaspora owczarzaki (strain ATCC 30864)</name>
    <dbReference type="NCBI Taxonomy" id="595528"/>
    <lineage>
        <taxon>Eukaryota</taxon>
        <taxon>Filasterea</taxon>
        <taxon>Capsaspora</taxon>
    </lineage>
</organism>
<evidence type="ECO:0000256" key="1">
    <source>
        <dbReference type="ARBA" id="ARBA00022723"/>
    </source>
</evidence>
<feature type="compositionally biased region" description="Polar residues" evidence="6">
    <location>
        <begin position="50"/>
        <end position="63"/>
    </location>
</feature>
<dbReference type="PANTHER" id="PTHR46156">
    <property type="entry name" value="CCCH ZINGC FINGER"/>
    <property type="match status" value="1"/>
</dbReference>
<dbReference type="SMART" id="SM00356">
    <property type="entry name" value="ZnF_C3H1"/>
    <property type="match status" value="5"/>
</dbReference>
<dbReference type="Pfam" id="PF00642">
    <property type="entry name" value="zf-CCCH"/>
    <property type="match status" value="1"/>
</dbReference>
<feature type="domain" description="C3H1-type" evidence="7">
    <location>
        <begin position="478"/>
        <end position="505"/>
    </location>
</feature>
<dbReference type="STRING" id="595528.A0A0D2X2L0"/>
<feature type="zinc finger region" description="C3H1-type" evidence="5">
    <location>
        <begin position="395"/>
        <end position="423"/>
    </location>
</feature>
<feature type="compositionally biased region" description="Polar residues" evidence="6">
    <location>
        <begin position="361"/>
        <end position="384"/>
    </location>
</feature>
<reference evidence="9" key="1">
    <citation type="submission" date="2011-02" db="EMBL/GenBank/DDBJ databases">
        <title>The Genome Sequence of Capsaspora owczarzaki ATCC 30864.</title>
        <authorList>
            <person name="Russ C."/>
            <person name="Cuomo C."/>
            <person name="Burger G."/>
            <person name="Gray M.W."/>
            <person name="Holland P.W.H."/>
            <person name="King N."/>
            <person name="Lang F.B.F."/>
            <person name="Roger A.J."/>
            <person name="Ruiz-Trillo I."/>
            <person name="Young S.K."/>
            <person name="Zeng Q."/>
            <person name="Gargeya S."/>
            <person name="Alvarado L."/>
            <person name="Berlin A."/>
            <person name="Chapman S.B."/>
            <person name="Chen Z."/>
            <person name="Freedman E."/>
            <person name="Gellesch M."/>
            <person name="Goldberg J."/>
            <person name="Griggs A."/>
            <person name="Gujja S."/>
            <person name="Heilman E."/>
            <person name="Heiman D."/>
            <person name="Howarth C."/>
            <person name="Mehta T."/>
            <person name="Neiman D."/>
            <person name="Pearson M."/>
            <person name="Roberts A."/>
            <person name="Saif S."/>
            <person name="Shea T."/>
            <person name="Shenoy N."/>
            <person name="Sisk P."/>
            <person name="Stolte C."/>
            <person name="Sykes S."/>
            <person name="White J."/>
            <person name="Yandava C."/>
            <person name="Haas B."/>
            <person name="Nusbaum C."/>
            <person name="Birren B."/>
        </authorList>
    </citation>
    <scope>NUCLEOTIDE SEQUENCE</scope>
    <source>
        <strain evidence="9">ATCC 30864</strain>
    </source>
</reference>
<dbReference type="PROSITE" id="PS50103">
    <property type="entry name" value="ZF_C3H1"/>
    <property type="match status" value="4"/>
</dbReference>
<feature type="compositionally biased region" description="Low complexity" evidence="6">
    <location>
        <begin position="546"/>
        <end position="561"/>
    </location>
</feature>
<evidence type="ECO:0000313" key="8">
    <source>
        <dbReference type="EMBL" id="KJE92744.1"/>
    </source>
</evidence>
<dbReference type="GO" id="GO:0005634">
    <property type="term" value="C:nucleus"/>
    <property type="evidence" value="ECO:0007669"/>
    <property type="project" value="TreeGrafter"/>
</dbReference>